<reference evidence="1 2" key="1">
    <citation type="submission" date="2022-11" db="EMBL/GenBank/DDBJ databases">
        <title>The characterization of three novel Bacteroidetes species and genomic analysis of their roles in tidal elemental geochemical cycles.</title>
        <authorList>
            <person name="Ma K."/>
        </authorList>
    </citation>
    <scope>NUCLEOTIDE SEQUENCE [LARGE SCALE GENOMIC DNA]</scope>
    <source>
        <strain evidence="1 2">M17</strain>
    </source>
</reference>
<comment type="caution">
    <text evidence="1">The sequence shown here is derived from an EMBL/GenBank/DDBJ whole genome shotgun (WGS) entry which is preliminary data.</text>
</comment>
<dbReference type="Proteomes" id="UP001209885">
    <property type="component" value="Unassembled WGS sequence"/>
</dbReference>
<dbReference type="EMBL" id="JAPFQN010000003">
    <property type="protein sequence ID" value="MCX2743263.1"/>
    <property type="molecule type" value="Genomic_DNA"/>
</dbReference>
<gene>
    <name evidence="1" type="ORF">OO013_05270</name>
</gene>
<keyword evidence="2" id="KW-1185">Reference proteome</keyword>
<accession>A0ABT3RPJ4</accession>
<proteinExistence type="predicted"/>
<protein>
    <recommendedName>
        <fullName evidence="3">Outer membrane protein with beta-barrel domain</fullName>
    </recommendedName>
</protein>
<name>A0ABT3RPJ4_9BACT</name>
<sequence>MKPFCTTFFVLIVSFLGFSQEDFKQGYFINSEGQRFDALIKDILWDYPPESITVKLPDSQNLREVLTKDIREIGIGSEAKMIFKTVKVDKSSSETNKLNFDEAPDFSTEEVMLQVLIEGKANLYKYQKGKSFIRFYFSDGNGDIKPLIYKKYMANERQIKENDEYRRQLWRELKNNDLSVNYYNNILYREKDLIQYFTKYNLKFTEPIKVYERETKHRLSPIEISIRPGITISSLDVENSLANNNRLISYQNTIGYRLGINISYKLPFTNNKGAMFIEPTFSWVNFEGENSYQIIKLEYTSVEMLMGGRYHIPLSSNNSIFLSAAAVIKLGLGSTIQYESGTVLETSDYNFTPALGLGYENRNFNIEIIYQFPHNLLHNYGFWKGTKTSLELNVGYKIKKASKWHSTKN</sequence>
<organism evidence="1 2">
    <name type="scientific">Mangrovivirga halotolerans</name>
    <dbReference type="NCBI Taxonomy" id="2993936"/>
    <lineage>
        <taxon>Bacteria</taxon>
        <taxon>Pseudomonadati</taxon>
        <taxon>Bacteroidota</taxon>
        <taxon>Cytophagia</taxon>
        <taxon>Cytophagales</taxon>
        <taxon>Mangrovivirgaceae</taxon>
        <taxon>Mangrovivirga</taxon>
    </lineage>
</organism>
<evidence type="ECO:0000313" key="2">
    <source>
        <dbReference type="Proteomes" id="UP001209885"/>
    </source>
</evidence>
<evidence type="ECO:0000313" key="1">
    <source>
        <dbReference type="EMBL" id="MCX2743263.1"/>
    </source>
</evidence>
<evidence type="ECO:0008006" key="3">
    <source>
        <dbReference type="Google" id="ProtNLM"/>
    </source>
</evidence>
<dbReference type="RefSeq" id="WP_266055638.1">
    <property type="nucleotide sequence ID" value="NZ_JAPFQN010000003.1"/>
</dbReference>